<name>A0ABW7MXI2_9FLAO</name>
<keyword evidence="1" id="KW-0472">Membrane</keyword>
<reference evidence="2 3" key="1">
    <citation type="submission" date="2024-02" db="EMBL/GenBank/DDBJ databases">
        <title>A Gaetbulibacter species isolated from tidal flats and genomic insights of their niches.</title>
        <authorList>
            <person name="Ye Y."/>
        </authorList>
    </citation>
    <scope>NUCLEOTIDE SEQUENCE [LARGE SCALE GENOMIC DNA]</scope>
    <source>
        <strain evidence="2 3">KYW382</strain>
    </source>
</reference>
<organism evidence="2 3">
    <name type="scientific">Gaetbulibacter aestuarii</name>
    <dbReference type="NCBI Taxonomy" id="1502358"/>
    <lineage>
        <taxon>Bacteria</taxon>
        <taxon>Pseudomonadati</taxon>
        <taxon>Bacteroidota</taxon>
        <taxon>Flavobacteriia</taxon>
        <taxon>Flavobacteriales</taxon>
        <taxon>Flavobacteriaceae</taxon>
        <taxon>Gaetbulibacter</taxon>
    </lineage>
</organism>
<evidence type="ECO:0000313" key="3">
    <source>
        <dbReference type="Proteomes" id="UP001610100"/>
    </source>
</evidence>
<accession>A0ABW7MXI2</accession>
<keyword evidence="3" id="KW-1185">Reference proteome</keyword>
<keyword evidence="1" id="KW-1133">Transmembrane helix</keyword>
<evidence type="ECO:0000256" key="1">
    <source>
        <dbReference type="SAM" id="Phobius"/>
    </source>
</evidence>
<protein>
    <recommendedName>
        <fullName evidence="4">Gliding motility protein GldL</fullName>
    </recommendedName>
</protein>
<evidence type="ECO:0008006" key="4">
    <source>
        <dbReference type="Google" id="ProtNLM"/>
    </source>
</evidence>
<dbReference type="RefSeq" id="WP_344740601.1">
    <property type="nucleotide sequence ID" value="NZ_BAABAY010000001.1"/>
</dbReference>
<keyword evidence="1" id="KW-0812">Transmembrane</keyword>
<comment type="caution">
    <text evidence="2">The sequence shown here is derived from an EMBL/GenBank/DDBJ whole genome shotgun (WGS) entry which is preliminary data.</text>
</comment>
<sequence length="61" mass="6593">MLSNKITLILCGILAAGIFVTGILGVLNNFIVLTCVSIVLITIVIQVFFNKNDTPNQKDQS</sequence>
<evidence type="ECO:0000313" key="2">
    <source>
        <dbReference type="EMBL" id="MFH6771534.1"/>
    </source>
</evidence>
<dbReference type="Proteomes" id="UP001610100">
    <property type="component" value="Unassembled WGS sequence"/>
</dbReference>
<feature type="transmembrane region" description="Helical" evidence="1">
    <location>
        <begin position="30"/>
        <end position="49"/>
    </location>
</feature>
<feature type="transmembrane region" description="Helical" evidence="1">
    <location>
        <begin position="7"/>
        <end position="24"/>
    </location>
</feature>
<gene>
    <name evidence="2" type="ORF">V8G58_06255</name>
</gene>
<proteinExistence type="predicted"/>
<dbReference type="EMBL" id="JBAWKB010000001">
    <property type="protein sequence ID" value="MFH6771534.1"/>
    <property type="molecule type" value="Genomic_DNA"/>
</dbReference>